<name>A0A370WXW7_9GAMM</name>
<dbReference type="SUPFAM" id="SSF101898">
    <property type="entry name" value="NHL repeat"/>
    <property type="match status" value="1"/>
</dbReference>
<dbReference type="InterPro" id="IPR001173">
    <property type="entry name" value="Glyco_trans_2-like"/>
</dbReference>
<feature type="domain" description="Conserved hypothetical protein CHP03032" evidence="3">
    <location>
        <begin position="90"/>
        <end position="290"/>
    </location>
</feature>
<evidence type="ECO:0000256" key="1">
    <source>
        <dbReference type="SAM" id="Coils"/>
    </source>
</evidence>
<dbReference type="GO" id="GO:0016740">
    <property type="term" value="F:transferase activity"/>
    <property type="evidence" value="ECO:0007669"/>
    <property type="project" value="UniProtKB-KW"/>
</dbReference>
<feature type="domain" description="Glycosyltransferase 2-like" evidence="2">
    <location>
        <begin position="891"/>
        <end position="1062"/>
    </location>
</feature>
<dbReference type="Pfam" id="PF13692">
    <property type="entry name" value="Glyco_trans_1_4"/>
    <property type="match status" value="1"/>
</dbReference>
<dbReference type="Gene3D" id="3.90.550.10">
    <property type="entry name" value="Spore Coat Polysaccharide Biosynthesis Protein SpsA, Chain A"/>
    <property type="match status" value="1"/>
</dbReference>
<dbReference type="SUPFAM" id="SSF53756">
    <property type="entry name" value="UDP-Glycosyltransferase/glycogen phosphorylase"/>
    <property type="match status" value="1"/>
</dbReference>
<accession>A0A370WXW7</accession>
<dbReference type="Pfam" id="PF00535">
    <property type="entry name" value="Glycos_transf_2"/>
    <property type="match status" value="1"/>
</dbReference>
<dbReference type="Pfam" id="PF16261">
    <property type="entry name" value="DUF4915"/>
    <property type="match status" value="1"/>
</dbReference>
<dbReference type="PANTHER" id="PTHR43179:SF7">
    <property type="entry name" value="RHAMNOSYLTRANSFERASE WBBL"/>
    <property type="match status" value="1"/>
</dbReference>
<dbReference type="PANTHER" id="PTHR43179">
    <property type="entry name" value="RHAMNOSYLTRANSFERASE WBBL"/>
    <property type="match status" value="1"/>
</dbReference>
<dbReference type="InterPro" id="IPR029044">
    <property type="entry name" value="Nucleotide-diphossugar_trans"/>
</dbReference>
<dbReference type="EMBL" id="QRBF01000008">
    <property type="protein sequence ID" value="RDS80993.1"/>
    <property type="molecule type" value="Genomic_DNA"/>
</dbReference>
<protein>
    <submittedName>
        <fullName evidence="4">Glycosyltransferase</fullName>
    </submittedName>
</protein>
<evidence type="ECO:0000313" key="4">
    <source>
        <dbReference type="EMBL" id="RDS80993.1"/>
    </source>
</evidence>
<proteinExistence type="predicted"/>
<sequence length="1140" mass="129275">MDSTRCDEAMFVRRCIMRTTLNIPDPLFVSGPNGGGLLYVHRHVLMPLDDEETTGLALTDDGLIWCVQGDESRTLRAVRGGMFDSSSISPNHLDLHDVMVGSDGIYAVFTETNEVVHLDKSYQLLESWRFGEKPDSAHVNSINVYNGRLIASLFGRFVEHRGYKGHTKLAGRVVDVRSDVSLIEGLSQPHSLVVVDEKLWLCNSEDREIHIYNLDFTLSQKIALPGYTRGLAVGANHVYVGLSRSRNCVASDIGEFTSAVIAVLDRDSLGIIGFVPLPWNEIYDIRIAPSADVVTNVMTAMWLHERTKQPIRIEEARQKVRVEGARHLEAVEAAHLAAQARAVEVCLAQAEATHKKALAEASRLLDDANGYLADEVRAREECALVIEQLQTDLFVAREERDLAIEQWRTELSELREERELTIGKLQEELAESRTDVSQREGFMEELERQIDQITRSRSWRWTWPMRALMYLLRGYGLLGKADHIAAGRARHQLRRIKARARAITRPTVSVPSVHLAPSATGMRDVFVWALIDWNYRIQRPQHLAREFAARGHRVFYISNNFVDRQEPGFSVEPLDETGRLFRVQLHLKGSPPIYYKSPDLYAQKQLRESVSQLLTWTRSRACLSLVEHPFWLGTSRVLPNQQLVYDCMDHHGGFSTSSPDFLNWEIDLMRAAHLLVVTSDWLYTETSDYNPHRLMIRNACQYEHFAVEPELRYKDKQGRKIIGYYGAIAEWIDLDLLAKVAMRFPDCLLLMVGNDTAGARQHLRHLSNVEFIGEVPYATLPFYLASFDVCLLPFQVIPLTLATNPVKVYEYLCAGKEVVSISLPEMHQFGDLVRTGHDHATFLDQVDKALFTELDPALIEERQQFAAGQTWTHRINDLVGGLATLPQPQISVIVVTYNNLELTKACLDSIERYSDYANLEIIVVDNASEDDTPVWLTTWSTGGRDRKLILNKDNRGFSAANNQGLVAASGDYLVLLNNDTYVTPGWIATLLAHLDRSETLGIVGPVTNNIGNEARIDISYDTMESMLDVAADYTLRHAGQLTPLRTAAFFCVMLRRAVYEEIGPLDEAFGLGYFEDDDYCRRVEEAGWTIACADDVFIHHHLSASFNTLRHETRQALFDRNKAIYEAKWGDWEPHRYRYG</sequence>
<dbReference type="Proteomes" id="UP000255334">
    <property type="component" value="Unassembled WGS sequence"/>
</dbReference>
<feature type="coiled-coil region" evidence="1">
    <location>
        <begin position="397"/>
        <end position="431"/>
    </location>
</feature>
<keyword evidence="1" id="KW-0175">Coiled coil</keyword>
<evidence type="ECO:0000313" key="5">
    <source>
        <dbReference type="Proteomes" id="UP000255334"/>
    </source>
</evidence>
<evidence type="ECO:0000259" key="3">
    <source>
        <dbReference type="Pfam" id="PF16261"/>
    </source>
</evidence>
<dbReference type="CDD" id="cd04186">
    <property type="entry name" value="GT_2_like_c"/>
    <property type="match status" value="1"/>
</dbReference>
<keyword evidence="4" id="KW-0808">Transferase</keyword>
<organism evidence="4 5">
    <name type="scientific">Dyella psychrodurans</name>
    <dbReference type="NCBI Taxonomy" id="1927960"/>
    <lineage>
        <taxon>Bacteria</taxon>
        <taxon>Pseudomonadati</taxon>
        <taxon>Pseudomonadota</taxon>
        <taxon>Gammaproteobacteria</taxon>
        <taxon>Lysobacterales</taxon>
        <taxon>Rhodanobacteraceae</taxon>
        <taxon>Dyella</taxon>
    </lineage>
</organism>
<dbReference type="InterPro" id="IPR017481">
    <property type="entry name" value="CHP03032"/>
</dbReference>
<dbReference type="SUPFAM" id="SSF53448">
    <property type="entry name" value="Nucleotide-diphospho-sugar transferases"/>
    <property type="match status" value="1"/>
</dbReference>
<reference evidence="4 5" key="1">
    <citation type="submission" date="2018-07" db="EMBL/GenBank/DDBJ databases">
        <title>Dyella monticola sp. nov. and Dyella psychrodurans sp. nov. isolated from monsoon evergreen broad-leaved forest soil of Dinghu Mountain, China.</title>
        <authorList>
            <person name="Gao Z."/>
            <person name="Qiu L."/>
        </authorList>
    </citation>
    <scope>NUCLEOTIDE SEQUENCE [LARGE SCALE GENOMIC DNA]</scope>
    <source>
        <strain evidence="4 5">4MSK11</strain>
    </source>
</reference>
<gene>
    <name evidence="4" type="ORF">DWU99_18240</name>
</gene>
<keyword evidence="5" id="KW-1185">Reference proteome</keyword>
<dbReference type="AlphaFoldDB" id="A0A370WXW7"/>
<comment type="caution">
    <text evidence="4">The sequence shown here is derived from an EMBL/GenBank/DDBJ whole genome shotgun (WGS) entry which is preliminary data.</text>
</comment>
<evidence type="ECO:0000259" key="2">
    <source>
        <dbReference type="Pfam" id="PF00535"/>
    </source>
</evidence>
<dbReference type="Gene3D" id="3.40.50.2000">
    <property type="entry name" value="Glycogen Phosphorylase B"/>
    <property type="match status" value="1"/>
</dbReference>